<reference evidence="3" key="1">
    <citation type="submission" date="2016-11" db="UniProtKB">
        <authorList>
            <consortium name="WormBaseParasite"/>
        </authorList>
    </citation>
    <scope>IDENTIFICATION</scope>
</reference>
<name>A0A1I7YPV4_9BILA</name>
<dbReference type="SUPFAM" id="SSF56436">
    <property type="entry name" value="C-type lectin-like"/>
    <property type="match status" value="1"/>
</dbReference>
<keyword evidence="2" id="KW-1185">Reference proteome</keyword>
<dbReference type="InterPro" id="IPR016186">
    <property type="entry name" value="C-type_lectin-like/link_sf"/>
</dbReference>
<accession>A0A1I7YPV4</accession>
<evidence type="ECO:0000259" key="1">
    <source>
        <dbReference type="SMART" id="SM00034"/>
    </source>
</evidence>
<proteinExistence type="predicted"/>
<dbReference type="Gene3D" id="3.10.100.10">
    <property type="entry name" value="Mannose-Binding Protein A, subunit A"/>
    <property type="match status" value="1"/>
</dbReference>
<dbReference type="InterPro" id="IPR016187">
    <property type="entry name" value="CTDL_fold"/>
</dbReference>
<dbReference type="AlphaFoldDB" id="A0A1I7YPV4"/>
<protein>
    <submittedName>
        <fullName evidence="3">C-type lectin domain-containing protein</fullName>
    </submittedName>
</protein>
<sequence>MGADSYIHGNEDITDCAFIAFSKKSAAFYHFSNTSGTYCGIVDKVSVEPKKNPDIQYYLIDADLTEIDRCPDGAQSACDVAQEAKSCNYDKAICDTLAELANRCNPVKEVNQEKKCAQGQKVLQGNEDCCKFITHKDGREECCEHIWNDQDGQEYCCPENKPCCEEMTGHNSFCCPKGKENGNKGGGAVCCPIGTFYRAPYGQQAVCCPDSYHGMQGTPFCCPSGFHYFKSFGKCVGAFDIAGRKPKNPSQMKKLCTDLKSLPVKIENKQQNDDLNHIDTWNVALIGLHIPEGQPWGKNNYRWISDDSKPSYTNWNLGEPNNVYPDEIFVETHKATSVWWDIDNSNYWVPSYIICMADAHLGVDEQQ</sequence>
<evidence type="ECO:0000313" key="3">
    <source>
        <dbReference type="WBParaSite" id="L893_g1860.t1"/>
    </source>
</evidence>
<evidence type="ECO:0000313" key="2">
    <source>
        <dbReference type="Proteomes" id="UP000095287"/>
    </source>
</evidence>
<dbReference type="SMART" id="SM00034">
    <property type="entry name" value="CLECT"/>
    <property type="match status" value="1"/>
</dbReference>
<organism evidence="2 3">
    <name type="scientific">Steinernema glaseri</name>
    <dbReference type="NCBI Taxonomy" id="37863"/>
    <lineage>
        <taxon>Eukaryota</taxon>
        <taxon>Metazoa</taxon>
        <taxon>Ecdysozoa</taxon>
        <taxon>Nematoda</taxon>
        <taxon>Chromadorea</taxon>
        <taxon>Rhabditida</taxon>
        <taxon>Tylenchina</taxon>
        <taxon>Panagrolaimomorpha</taxon>
        <taxon>Strongyloidoidea</taxon>
        <taxon>Steinernematidae</taxon>
        <taxon>Steinernema</taxon>
    </lineage>
</organism>
<dbReference type="Proteomes" id="UP000095287">
    <property type="component" value="Unplaced"/>
</dbReference>
<dbReference type="InterPro" id="IPR001304">
    <property type="entry name" value="C-type_lectin-like"/>
</dbReference>
<dbReference type="WBParaSite" id="L893_g1860.t1">
    <property type="protein sequence ID" value="L893_g1860.t1"/>
    <property type="gene ID" value="L893_g1860"/>
</dbReference>
<feature type="domain" description="C-type lectin" evidence="1">
    <location>
        <begin position="222"/>
        <end position="356"/>
    </location>
</feature>